<protein>
    <submittedName>
        <fullName evidence="2">Uncharacterized protein</fullName>
    </submittedName>
</protein>
<evidence type="ECO:0000313" key="2">
    <source>
        <dbReference type="EMBL" id="CAD8085042.1"/>
    </source>
</evidence>
<organism evidence="2 3">
    <name type="scientific">Paramecium primaurelia</name>
    <dbReference type="NCBI Taxonomy" id="5886"/>
    <lineage>
        <taxon>Eukaryota</taxon>
        <taxon>Sar</taxon>
        <taxon>Alveolata</taxon>
        <taxon>Ciliophora</taxon>
        <taxon>Intramacronucleata</taxon>
        <taxon>Oligohymenophorea</taxon>
        <taxon>Peniculida</taxon>
        <taxon>Parameciidae</taxon>
        <taxon>Paramecium</taxon>
    </lineage>
</organism>
<comment type="caution">
    <text evidence="2">The sequence shown here is derived from an EMBL/GenBank/DDBJ whole genome shotgun (WGS) entry which is preliminary data.</text>
</comment>
<feature type="coiled-coil region" evidence="1">
    <location>
        <begin position="104"/>
        <end position="210"/>
    </location>
</feature>
<dbReference type="EMBL" id="CAJJDM010000076">
    <property type="protein sequence ID" value="CAD8085042.1"/>
    <property type="molecule type" value="Genomic_DNA"/>
</dbReference>
<evidence type="ECO:0000256" key="1">
    <source>
        <dbReference type="SAM" id="Coils"/>
    </source>
</evidence>
<dbReference type="AlphaFoldDB" id="A0A8S1N098"/>
<evidence type="ECO:0000313" key="3">
    <source>
        <dbReference type="Proteomes" id="UP000688137"/>
    </source>
</evidence>
<feature type="coiled-coil region" evidence="1">
    <location>
        <begin position="319"/>
        <end position="353"/>
    </location>
</feature>
<proteinExistence type="predicted"/>
<name>A0A8S1N098_PARPR</name>
<keyword evidence="1" id="KW-0175">Coiled coil</keyword>
<dbReference type="OMA" id="FHSETAN"/>
<sequence>MINSSPHMKLDKPYTYSPLYKNQYTQGIDNNTSIKNSFITKSIKENRQNMDSQQFNEELEYYKNKSADLEIYAQQLKNELDAIMIRMSQSGDVNDKIDFKFQQNQLLNQDLDKLQKSYAQKKMECDLWRSKYEQQINSSVQLKAQYELELKKLSNQLKLLEERNNVLEKERQQEVEVTKTSFSIQNEQQKHNYLTQIDLLQNQIRKLREYNDMRDKEMDILEIKFNQILEEKEYFENELLKENDILRNRLQDQERVLSIDMINLRQKQDNINQGQMEILKQQYKTQTDILNLEIEKLKGILDMKNTEIETLLLQNKSMRVNFEEEIQQIRKSNDNLEQKIIEKEQKIILENQNAERNLRIYFEKQMQDQKCLFINQIKILENQVNHSKTQIQEYEDQLNELQKNRQQLFQSNEQDQEKVQNIINSLKKEILQQQEEYQNQIQKNYQDYELQKLELINYNKQQSTLMIQLQQQIQCLNSIIELKEKQYETTLSQFKQLSSQSYDKLNEVSNENEQIKLQSQQFIEELEEQIVILNEQNTEKEQKLISLQSSFQREKQNVERQITNLEHQNKQKDQIIEQLRILIQTKELNFNKLQNELEDTKIDLSNSLEEEKHKRQEEIQLFQVSQNEELANKKKEMNQKENNLNSELIQLKSELKTQQSINLELSKKLELYGQQIEFVVENSNIIKQYQILAEINFTNRIQN</sequence>
<dbReference type="Proteomes" id="UP000688137">
    <property type="component" value="Unassembled WGS sequence"/>
</dbReference>
<reference evidence="2" key="1">
    <citation type="submission" date="2021-01" db="EMBL/GenBank/DDBJ databases">
        <authorList>
            <consortium name="Genoscope - CEA"/>
            <person name="William W."/>
        </authorList>
    </citation>
    <scope>NUCLEOTIDE SEQUENCE</scope>
</reference>
<keyword evidence="3" id="KW-1185">Reference proteome</keyword>
<accession>A0A8S1N098</accession>
<gene>
    <name evidence="2" type="ORF">PPRIM_AZ9-3.1.T0730116</name>
</gene>
<feature type="coiled-coil region" evidence="1">
    <location>
        <begin position="377"/>
        <end position="654"/>
    </location>
</feature>